<evidence type="ECO:0000256" key="6">
    <source>
        <dbReference type="ARBA" id="ARBA00023125"/>
    </source>
</evidence>
<dbReference type="SUPFAM" id="SSF52540">
    <property type="entry name" value="P-loop containing nucleoside triphosphate hydrolases"/>
    <property type="match status" value="1"/>
</dbReference>
<feature type="domain" description="UvrD-like helicase ATP-binding" evidence="12">
    <location>
        <begin position="5"/>
        <end position="299"/>
    </location>
</feature>
<dbReference type="PROSITE" id="PS51198">
    <property type="entry name" value="UVRD_HELICASE_ATP_BIND"/>
    <property type="match status" value="1"/>
</dbReference>
<evidence type="ECO:0000256" key="10">
    <source>
        <dbReference type="ARBA" id="ARBA00048988"/>
    </source>
</evidence>
<evidence type="ECO:0000256" key="1">
    <source>
        <dbReference type="ARBA" id="ARBA00009922"/>
    </source>
</evidence>
<evidence type="ECO:0000313" key="14">
    <source>
        <dbReference type="EMBL" id="OGD89708.1"/>
    </source>
</evidence>
<reference evidence="14 15" key="1">
    <citation type="journal article" date="2016" name="Nat. Commun.">
        <title>Thousands of microbial genomes shed light on interconnected biogeochemical processes in an aquifer system.</title>
        <authorList>
            <person name="Anantharaman K."/>
            <person name="Brown C.T."/>
            <person name="Hug L.A."/>
            <person name="Sharon I."/>
            <person name="Castelle C.J."/>
            <person name="Probst A.J."/>
            <person name="Thomas B.C."/>
            <person name="Singh A."/>
            <person name="Wilkins M.J."/>
            <person name="Karaoz U."/>
            <person name="Brodie E.L."/>
            <person name="Williams K.H."/>
            <person name="Hubbard S.S."/>
            <person name="Banfield J.F."/>
        </authorList>
    </citation>
    <scope>NUCLEOTIDE SEQUENCE [LARGE SCALE GENOMIC DNA]</scope>
</reference>
<evidence type="ECO:0000256" key="7">
    <source>
        <dbReference type="ARBA" id="ARBA00023235"/>
    </source>
</evidence>
<comment type="similarity">
    <text evidence="1">Belongs to the helicase family. UvrD subfamily.</text>
</comment>
<keyword evidence="7" id="KW-0413">Isomerase</keyword>
<dbReference type="EC" id="5.6.2.4" evidence="9"/>
<dbReference type="InterPro" id="IPR014017">
    <property type="entry name" value="DNA_helicase_UvrD-like_C"/>
</dbReference>
<comment type="catalytic activity">
    <reaction evidence="10">
        <text>ATP + H2O = ADP + phosphate + H(+)</text>
        <dbReference type="Rhea" id="RHEA:13065"/>
        <dbReference type="ChEBI" id="CHEBI:15377"/>
        <dbReference type="ChEBI" id="CHEBI:15378"/>
        <dbReference type="ChEBI" id="CHEBI:30616"/>
        <dbReference type="ChEBI" id="CHEBI:43474"/>
        <dbReference type="ChEBI" id="CHEBI:456216"/>
        <dbReference type="EC" id="5.6.2.4"/>
    </reaction>
</comment>
<protein>
    <recommendedName>
        <fullName evidence="9">DNA 3'-5' helicase</fullName>
        <ecNumber evidence="9">5.6.2.4</ecNumber>
    </recommendedName>
</protein>
<dbReference type="InterPro" id="IPR027417">
    <property type="entry name" value="P-loop_NTPase"/>
</dbReference>
<evidence type="ECO:0000256" key="11">
    <source>
        <dbReference type="PROSITE-ProRule" id="PRU00560"/>
    </source>
</evidence>
<dbReference type="Gene3D" id="1.10.486.10">
    <property type="entry name" value="PCRA, domain 4"/>
    <property type="match status" value="2"/>
</dbReference>
<organism evidence="14 15">
    <name type="scientific">Candidatus Curtissbacteria bacterium RIFCSPHIGHO2_01_FULL_40_12</name>
    <dbReference type="NCBI Taxonomy" id="1797710"/>
    <lineage>
        <taxon>Bacteria</taxon>
        <taxon>Candidatus Curtissiibacteriota</taxon>
    </lineage>
</organism>
<evidence type="ECO:0000256" key="4">
    <source>
        <dbReference type="ARBA" id="ARBA00022806"/>
    </source>
</evidence>
<gene>
    <name evidence="14" type="ORF">A2693_04775</name>
</gene>
<feature type="domain" description="UvrD-like helicase C-terminal" evidence="13">
    <location>
        <begin position="300"/>
        <end position="530"/>
    </location>
</feature>
<evidence type="ECO:0000313" key="15">
    <source>
        <dbReference type="Proteomes" id="UP000178577"/>
    </source>
</evidence>
<dbReference type="GO" id="GO:0009314">
    <property type="term" value="P:response to radiation"/>
    <property type="evidence" value="ECO:0007669"/>
    <property type="project" value="UniProtKB-ARBA"/>
</dbReference>
<evidence type="ECO:0000259" key="13">
    <source>
        <dbReference type="PROSITE" id="PS51217"/>
    </source>
</evidence>
<dbReference type="Proteomes" id="UP000178577">
    <property type="component" value="Unassembled WGS sequence"/>
</dbReference>
<proteinExistence type="inferred from homology"/>
<name>A0A1F5GCW7_9BACT</name>
<feature type="binding site" evidence="11">
    <location>
        <begin position="26"/>
        <end position="33"/>
    </location>
    <ligand>
        <name>ATP</name>
        <dbReference type="ChEBI" id="CHEBI:30616"/>
    </ligand>
</feature>
<dbReference type="CDD" id="cd18807">
    <property type="entry name" value="SF1_C_UvrD"/>
    <property type="match status" value="1"/>
</dbReference>
<dbReference type="InterPro" id="IPR014016">
    <property type="entry name" value="UvrD-like_ATP-bd"/>
</dbReference>
<evidence type="ECO:0000256" key="9">
    <source>
        <dbReference type="ARBA" id="ARBA00034808"/>
    </source>
</evidence>
<dbReference type="InterPro" id="IPR000212">
    <property type="entry name" value="DNA_helicase_UvrD/REP"/>
</dbReference>
<dbReference type="Gene3D" id="1.10.10.160">
    <property type="match status" value="1"/>
</dbReference>
<comment type="caution">
    <text evidence="14">The sequence shown here is derived from an EMBL/GenBank/DDBJ whole genome shotgun (WGS) entry which is preliminary data.</text>
</comment>
<dbReference type="GO" id="GO:0016887">
    <property type="term" value="F:ATP hydrolysis activity"/>
    <property type="evidence" value="ECO:0007669"/>
    <property type="project" value="RHEA"/>
</dbReference>
<sequence>MDFLKDLDPAQVEAVKQTDGLVLILAGAGSGKTRVLTYKVAYLISKNVKPENILAVTFTNKAANEMRERVRKLIVNSKWSIEKESSPHSRFTIHNFPFVGTFHAFCAKLLRIDGKFLGIPSGYLIYDDDDSLSLIKRIMKDANISVKNFRLSSILSAISSAKSELVTPVDYKQFARGPFAETVSQVYEIYQKELKETNACDFDDLLMQTVKLLEIYPSVLEKYSSRFKYVLVDEYQDVNTAQYVLTKQLASSWGNLTVVGDASQAIYSFRGADFRNILNFERDFPNARVFNLEQNYRSTGNILSVANAIITHNSSHPILKLWTSNPLGEKVSIYNAANEIDEANFIVDRIISSKRPYGSFAVLYRTNAQSRTVEEALLHANIPYRLYGGVRFYERKEIKDMLAYLKLIASPKDKISKNRAEKLGKRRFDAFGNLVSKLALRKKLPKPIDLIEKVLEACDYLTLIDDGTEQGLQRVENVKELKSVASDFENLSTFLENVALMEGMIAPDKSYEEKNETDCITLMTIHAAKGLEFDYIFVIGMEEGLFPHSRSMLDASQLEEERRLAYVAVTRAKQKIYLTYATNRLYFGTTSANLVSRFIVDIPEELISPI</sequence>
<dbReference type="GO" id="GO:0000725">
    <property type="term" value="P:recombinational repair"/>
    <property type="evidence" value="ECO:0007669"/>
    <property type="project" value="TreeGrafter"/>
</dbReference>
<dbReference type="AlphaFoldDB" id="A0A1F5GCW7"/>
<dbReference type="InterPro" id="IPR013986">
    <property type="entry name" value="DExx_box_DNA_helicase_dom_sf"/>
</dbReference>
<dbReference type="Pfam" id="PF13361">
    <property type="entry name" value="UvrD_C"/>
    <property type="match status" value="2"/>
</dbReference>
<evidence type="ECO:0000256" key="3">
    <source>
        <dbReference type="ARBA" id="ARBA00022801"/>
    </source>
</evidence>
<comment type="catalytic activity">
    <reaction evidence="8">
        <text>Couples ATP hydrolysis with the unwinding of duplex DNA by translocating in the 3'-5' direction.</text>
        <dbReference type="EC" id="5.6.2.4"/>
    </reaction>
</comment>
<dbReference type="PANTHER" id="PTHR11070">
    <property type="entry name" value="UVRD / RECB / PCRA DNA HELICASE FAMILY MEMBER"/>
    <property type="match status" value="1"/>
</dbReference>
<dbReference type="EMBL" id="MFAY01000001">
    <property type="protein sequence ID" value="OGD89708.1"/>
    <property type="molecule type" value="Genomic_DNA"/>
</dbReference>
<accession>A0A1F5GCW7</accession>
<dbReference type="Gene3D" id="3.40.50.300">
    <property type="entry name" value="P-loop containing nucleotide triphosphate hydrolases"/>
    <property type="match status" value="3"/>
</dbReference>
<dbReference type="PROSITE" id="PS51217">
    <property type="entry name" value="UVRD_HELICASE_CTER"/>
    <property type="match status" value="1"/>
</dbReference>
<dbReference type="GO" id="GO:0005524">
    <property type="term" value="F:ATP binding"/>
    <property type="evidence" value="ECO:0007669"/>
    <property type="project" value="UniProtKB-UniRule"/>
</dbReference>
<dbReference type="CDD" id="cd17932">
    <property type="entry name" value="DEXQc_UvrD"/>
    <property type="match status" value="1"/>
</dbReference>
<keyword evidence="6" id="KW-0238">DNA-binding</keyword>
<evidence type="ECO:0000256" key="8">
    <source>
        <dbReference type="ARBA" id="ARBA00034617"/>
    </source>
</evidence>
<keyword evidence="5 11" id="KW-0067">ATP-binding</keyword>
<keyword evidence="4 11" id="KW-0347">Helicase</keyword>
<dbReference type="PANTHER" id="PTHR11070:SF2">
    <property type="entry name" value="ATP-DEPENDENT DNA HELICASE SRS2"/>
    <property type="match status" value="1"/>
</dbReference>
<evidence type="ECO:0000256" key="2">
    <source>
        <dbReference type="ARBA" id="ARBA00022741"/>
    </source>
</evidence>
<dbReference type="GO" id="GO:0003677">
    <property type="term" value="F:DNA binding"/>
    <property type="evidence" value="ECO:0007669"/>
    <property type="project" value="UniProtKB-KW"/>
</dbReference>
<dbReference type="Pfam" id="PF00580">
    <property type="entry name" value="UvrD-helicase"/>
    <property type="match status" value="1"/>
</dbReference>
<evidence type="ECO:0000259" key="12">
    <source>
        <dbReference type="PROSITE" id="PS51198"/>
    </source>
</evidence>
<evidence type="ECO:0000256" key="5">
    <source>
        <dbReference type="ARBA" id="ARBA00022840"/>
    </source>
</evidence>
<dbReference type="GO" id="GO:0043138">
    <property type="term" value="F:3'-5' DNA helicase activity"/>
    <property type="evidence" value="ECO:0007669"/>
    <property type="project" value="UniProtKB-EC"/>
</dbReference>
<dbReference type="GO" id="GO:0033202">
    <property type="term" value="C:DNA helicase complex"/>
    <property type="evidence" value="ECO:0007669"/>
    <property type="project" value="TreeGrafter"/>
</dbReference>
<dbReference type="FunFam" id="1.10.10.160:FF:000001">
    <property type="entry name" value="ATP-dependent DNA helicase"/>
    <property type="match status" value="1"/>
</dbReference>
<keyword evidence="2 11" id="KW-0547">Nucleotide-binding</keyword>
<keyword evidence="3 11" id="KW-0378">Hydrolase</keyword>
<dbReference type="GO" id="GO:0005829">
    <property type="term" value="C:cytosol"/>
    <property type="evidence" value="ECO:0007669"/>
    <property type="project" value="TreeGrafter"/>
</dbReference>